<dbReference type="EMBL" id="CAJVQB010054257">
    <property type="protein sequence ID" value="CAG8836725.1"/>
    <property type="molecule type" value="Genomic_DNA"/>
</dbReference>
<proteinExistence type="predicted"/>
<keyword evidence="2" id="KW-1185">Reference proteome</keyword>
<gene>
    <name evidence="1" type="ORF">GMARGA_LOCUS33173</name>
</gene>
<feature type="non-terminal residue" evidence="1">
    <location>
        <position position="414"/>
    </location>
</feature>
<name>A0ABN7WNF7_GIGMA</name>
<evidence type="ECO:0000313" key="2">
    <source>
        <dbReference type="Proteomes" id="UP000789901"/>
    </source>
</evidence>
<reference evidence="1 2" key="1">
    <citation type="submission" date="2021-06" db="EMBL/GenBank/DDBJ databases">
        <authorList>
            <person name="Kallberg Y."/>
            <person name="Tangrot J."/>
            <person name="Rosling A."/>
        </authorList>
    </citation>
    <scope>NUCLEOTIDE SEQUENCE [LARGE SCALE GENOMIC DNA]</scope>
    <source>
        <strain evidence="1 2">120-4 pot B 10/14</strain>
    </source>
</reference>
<comment type="caution">
    <text evidence="1">The sequence shown here is derived from an EMBL/GenBank/DDBJ whole genome shotgun (WGS) entry which is preliminary data.</text>
</comment>
<feature type="non-terminal residue" evidence="1">
    <location>
        <position position="1"/>
    </location>
</feature>
<organism evidence="1 2">
    <name type="scientific">Gigaspora margarita</name>
    <dbReference type="NCBI Taxonomy" id="4874"/>
    <lineage>
        <taxon>Eukaryota</taxon>
        <taxon>Fungi</taxon>
        <taxon>Fungi incertae sedis</taxon>
        <taxon>Mucoromycota</taxon>
        <taxon>Glomeromycotina</taxon>
        <taxon>Glomeromycetes</taxon>
        <taxon>Diversisporales</taxon>
        <taxon>Gigasporaceae</taxon>
        <taxon>Gigaspora</taxon>
    </lineage>
</organism>
<protein>
    <submittedName>
        <fullName evidence="1">22372_t:CDS:1</fullName>
    </submittedName>
</protein>
<sequence length="414" mass="48852">GDYPDKKKAKEWEKSRLCVRVHIDRPTLRGATINGAINNINGSISGGVFDVKSTPKRTDQEKDDDKVQKRIRIDDYFQRTPEHQKAIEQNSMDHYSIPDHEEVIMENVNNEDAYIKNIQQSHENVTEEVRYIIKKIQRIECPLFKYRVVNLSVRDVSNPINILMESEKNLLKKIWNSFEPSCEIKKICLNKWKKDLQPLLKKYQAHFENKSAFDTISLDDAIKDILAAPYTGIFVHKDHFDILLFLFKSPMNLLLDHEQTELSYREDFVNPIIAEVFDDIMDLIRVKTGEIENKLSKNQRNETRQYKQRIQIGCYQDGIYTINVNAIIFEISFLEVISIFYQRQHYLQRGAKEQQLTSLESYGIIVYQRTFTIYVMHQKMGIYVVDKLTEFSIPNSKDQLYVLREVIEKVYMFK</sequence>
<dbReference type="Proteomes" id="UP000789901">
    <property type="component" value="Unassembled WGS sequence"/>
</dbReference>
<accession>A0ABN7WNF7</accession>
<evidence type="ECO:0000313" key="1">
    <source>
        <dbReference type="EMBL" id="CAG8836725.1"/>
    </source>
</evidence>